<dbReference type="EMBL" id="JACIEK010000001">
    <property type="protein sequence ID" value="MBB3996653.1"/>
    <property type="molecule type" value="Genomic_DNA"/>
</dbReference>
<evidence type="ECO:0008006" key="3">
    <source>
        <dbReference type="Google" id="ProtNLM"/>
    </source>
</evidence>
<dbReference type="Pfam" id="PF11150">
    <property type="entry name" value="DUF2927"/>
    <property type="match status" value="1"/>
</dbReference>
<dbReference type="RefSeq" id="WP_183197464.1">
    <property type="nucleotide sequence ID" value="NZ_JACIEK010000001.1"/>
</dbReference>
<keyword evidence="2" id="KW-1185">Reference proteome</keyword>
<comment type="caution">
    <text evidence="1">The sequence shown here is derived from an EMBL/GenBank/DDBJ whole genome shotgun (WGS) entry which is preliminary data.</text>
</comment>
<dbReference type="Proteomes" id="UP000542776">
    <property type="component" value="Unassembled WGS sequence"/>
</dbReference>
<protein>
    <recommendedName>
        <fullName evidence="3">DUF2927 domain-containing protein</fullName>
    </recommendedName>
</protein>
<name>A0A7W6E8H0_9HYPH</name>
<accession>A0A7W6E8H0</accession>
<proteinExistence type="predicted"/>
<evidence type="ECO:0000313" key="1">
    <source>
        <dbReference type="EMBL" id="MBB3996653.1"/>
    </source>
</evidence>
<dbReference type="InterPro" id="IPR021323">
    <property type="entry name" value="DUF2927"/>
</dbReference>
<sequence>MRFAGAATGKSGRPPSGRLALVVALALAALGMAPSVARAQRLPPDAAILDGFSRVVFGAEFRGVFSDDTYLKRFAAPVRFRVENRAAIDRAAAVRGFVRQVGRSVAGLETGMAGRDEPANFVVHVVDRAAYQRTGREIYRNPFMTVPGNCIVRAVYGRAGISHADAILVSDEGEPLFRRCLVEEILQGLGPLNDDSDAPQSVFNDTSRLTTFGPYDRLILNMLYDARLKPGMSMAAAKPLLPKVLADTKRRLRLR</sequence>
<organism evidence="1 2">
    <name type="scientific">Aureimonas pseudogalii</name>
    <dbReference type="NCBI Taxonomy" id="1744844"/>
    <lineage>
        <taxon>Bacteria</taxon>
        <taxon>Pseudomonadati</taxon>
        <taxon>Pseudomonadota</taxon>
        <taxon>Alphaproteobacteria</taxon>
        <taxon>Hyphomicrobiales</taxon>
        <taxon>Aurantimonadaceae</taxon>
        <taxon>Aureimonas</taxon>
    </lineage>
</organism>
<evidence type="ECO:0000313" key="2">
    <source>
        <dbReference type="Proteomes" id="UP000542776"/>
    </source>
</evidence>
<gene>
    <name evidence="1" type="ORF">GGR04_000474</name>
</gene>
<reference evidence="1 2" key="1">
    <citation type="submission" date="2020-08" db="EMBL/GenBank/DDBJ databases">
        <title>Genomic Encyclopedia of Type Strains, Phase IV (KMG-IV): sequencing the most valuable type-strain genomes for metagenomic binning, comparative biology and taxonomic classification.</title>
        <authorList>
            <person name="Goeker M."/>
        </authorList>
    </citation>
    <scope>NUCLEOTIDE SEQUENCE [LARGE SCALE GENOMIC DNA]</scope>
    <source>
        <strain evidence="1 2">DSM 102238</strain>
    </source>
</reference>
<dbReference type="AlphaFoldDB" id="A0A7W6E8H0"/>